<evidence type="ECO:0000313" key="2">
    <source>
        <dbReference type="EnsemblMetazoa" id="AFAF000596-PA"/>
    </source>
</evidence>
<keyword evidence="3" id="KW-1185">Reference proteome</keyword>
<accession>A0A182Q0G1</accession>
<feature type="compositionally biased region" description="Basic and acidic residues" evidence="1">
    <location>
        <begin position="395"/>
        <end position="407"/>
    </location>
</feature>
<feature type="region of interest" description="Disordered" evidence="1">
    <location>
        <begin position="1"/>
        <end position="35"/>
    </location>
</feature>
<feature type="compositionally biased region" description="Low complexity" evidence="1">
    <location>
        <begin position="378"/>
        <end position="389"/>
    </location>
</feature>
<protein>
    <submittedName>
        <fullName evidence="2">Uncharacterized protein</fullName>
    </submittedName>
</protein>
<feature type="compositionally biased region" description="Low complexity" evidence="1">
    <location>
        <begin position="7"/>
        <end position="19"/>
    </location>
</feature>
<feature type="region of interest" description="Disordered" evidence="1">
    <location>
        <begin position="120"/>
        <end position="153"/>
    </location>
</feature>
<dbReference type="VEuPathDB" id="VectorBase:AFAF000596"/>
<feature type="compositionally biased region" description="Basic and acidic residues" evidence="1">
    <location>
        <begin position="266"/>
        <end position="278"/>
    </location>
</feature>
<sequence length="420" mass="44098">MSGDRPGSSAAGDDGMASSESEKDSEFDSASITAGGRHALRPNMLAIEDHESAGLVFQESFDDELPYIPTTLPEEKPVGIKLVPAKERTQIDLKTYPLERPRSTTPIHPGSLDKYCHDRTATGGGTRGALPARGSIGGDQATTSRDSTQNGANVAKLRISLPVRKTGEGSSKTGGATHRAFEHRSSLGAITMTTTTAGASASASGTGSTGRQYRSTSTTTAMMSSIVIKNRGIASEESPTPPPLPPRKASTSSASSAAMATPPGHKWIDVEAIPEMRKAPKRITAIPQKQQSQSQQQPSQTRNPNTDPAGPTLERGESAGPDGQLYNYVNPEDCQCECHEHERTAANSSASVGGAHEDMMVSSTELADDCRPLLRSSSSSLTAALSSTPVMSECTHTHEQEEQERTADPNTAGRGSTGGL</sequence>
<feature type="compositionally biased region" description="Low complexity" evidence="1">
    <location>
        <begin position="287"/>
        <end position="300"/>
    </location>
</feature>
<dbReference type="EnsemblMetazoa" id="AFAF000596-RA">
    <property type="protein sequence ID" value="AFAF000596-PA"/>
    <property type="gene ID" value="AFAF000596"/>
</dbReference>
<dbReference type="EMBL" id="AXCN02001866">
    <property type="status" value="NOT_ANNOTATED_CDS"/>
    <property type="molecule type" value="Genomic_DNA"/>
</dbReference>
<feature type="region of interest" description="Disordered" evidence="1">
    <location>
        <begin position="198"/>
        <end position="327"/>
    </location>
</feature>
<reference evidence="2" key="2">
    <citation type="submission" date="2020-05" db="UniProtKB">
        <authorList>
            <consortium name="EnsemblMetazoa"/>
        </authorList>
    </citation>
    <scope>IDENTIFICATION</scope>
    <source>
        <strain evidence="2">FAR1</strain>
    </source>
</reference>
<name>A0A182Q0G1_9DIPT</name>
<feature type="compositionally biased region" description="Polar residues" evidence="1">
    <location>
        <begin position="140"/>
        <end position="152"/>
    </location>
</feature>
<proteinExistence type="predicted"/>
<dbReference type="AlphaFoldDB" id="A0A182Q0G1"/>
<organism evidence="2 3">
    <name type="scientific">Anopheles farauti</name>
    <dbReference type="NCBI Taxonomy" id="69004"/>
    <lineage>
        <taxon>Eukaryota</taxon>
        <taxon>Metazoa</taxon>
        <taxon>Ecdysozoa</taxon>
        <taxon>Arthropoda</taxon>
        <taxon>Hexapoda</taxon>
        <taxon>Insecta</taxon>
        <taxon>Pterygota</taxon>
        <taxon>Neoptera</taxon>
        <taxon>Endopterygota</taxon>
        <taxon>Diptera</taxon>
        <taxon>Nematocera</taxon>
        <taxon>Culicoidea</taxon>
        <taxon>Culicidae</taxon>
        <taxon>Anophelinae</taxon>
        <taxon>Anopheles</taxon>
    </lineage>
</organism>
<feature type="region of interest" description="Disordered" evidence="1">
    <location>
        <begin position="378"/>
        <end position="420"/>
    </location>
</feature>
<dbReference type="Proteomes" id="UP000075886">
    <property type="component" value="Unassembled WGS sequence"/>
</dbReference>
<evidence type="ECO:0000313" key="3">
    <source>
        <dbReference type="Proteomes" id="UP000075886"/>
    </source>
</evidence>
<reference evidence="3" key="1">
    <citation type="submission" date="2014-01" db="EMBL/GenBank/DDBJ databases">
        <title>The Genome Sequence of Anopheles farauti FAR1 (V2).</title>
        <authorList>
            <consortium name="The Broad Institute Genomics Platform"/>
            <person name="Neafsey D.E."/>
            <person name="Besansky N."/>
            <person name="Howell P."/>
            <person name="Walton C."/>
            <person name="Young S.K."/>
            <person name="Zeng Q."/>
            <person name="Gargeya S."/>
            <person name="Fitzgerald M."/>
            <person name="Haas B."/>
            <person name="Abouelleil A."/>
            <person name="Allen A.W."/>
            <person name="Alvarado L."/>
            <person name="Arachchi H.M."/>
            <person name="Berlin A.M."/>
            <person name="Chapman S.B."/>
            <person name="Gainer-Dewar J."/>
            <person name="Goldberg J."/>
            <person name="Griggs A."/>
            <person name="Gujja S."/>
            <person name="Hansen M."/>
            <person name="Howarth C."/>
            <person name="Imamovic A."/>
            <person name="Ireland A."/>
            <person name="Larimer J."/>
            <person name="McCowan C."/>
            <person name="Murphy C."/>
            <person name="Pearson M."/>
            <person name="Poon T.W."/>
            <person name="Priest M."/>
            <person name="Roberts A."/>
            <person name="Saif S."/>
            <person name="Shea T."/>
            <person name="Sisk P."/>
            <person name="Sykes S."/>
            <person name="Wortman J."/>
            <person name="Nusbaum C."/>
            <person name="Birren B."/>
        </authorList>
    </citation>
    <scope>NUCLEOTIDE SEQUENCE [LARGE SCALE GENOMIC DNA]</scope>
    <source>
        <strain evidence="3">FAR1</strain>
    </source>
</reference>
<feature type="compositionally biased region" description="Low complexity" evidence="1">
    <location>
        <begin position="198"/>
        <end position="225"/>
    </location>
</feature>
<feature type="compositionally biased region" description="Low complexity" evidence="1">
    <location>
        <begin position="249"/>
        <end position="261"/>
    </location>
</feature>
<evidence type="ECO:0000256" key="1">
    <source>
        <dbReference type="SAM" id="MobiDB-lite"/>
    </source>
</evidence>